<evidence type="ECO:0000313" key="6">
    <source>
        <dbReference type="EMBL" id="KRL85490.1"/>
    </source>
</evidence>
<evidence type="ECO:0000256" key="3">
    <source>
        <dbReference type="ARBA" id="ARBA00023125"/>
    </source>
</evidence>
<dbReference type="FunFam" id="1.10.10.10:FF:000001">
    <property type="entry name" value="LysR family transcriptional regulator"/>
    <property type="match status" value="1"/>
</dbReference>
<dbReference type="Pfam" id="PF00126">
    <property type="entry name" value="HTH_1"/>
    <property type="match status" value="1"/>
</dbReference>
<organism evidence="6 7">
    <name type="scientific">Lacticaseibacillus pantheris DSM 15945 = JCM 12539 = NBRC 106106</name>
    <dbReference type="NCBI Taxonomy" id="1423783"/>
    <lineage>
        <taxon>Bacteria</taxon>
        <taxon>Bacillati</taxon>
        <taxon>Bacillota</taxon>
        <taxon>Bacilli</taxon>
        <taxon>Lactobacillales</taxon>
        <taxon>Lactobacillaceae</taxon>
        <taxon>Lacticaseibacillus</taxon>
    </lineage>
</organism>
<reference evidence="6 7" key="1">
    <citation type="journal article" date="2015" name="Genome Announc.">
        <title>Expanding the biotechnology potential of lactobacilli through comparative genomics of 213 strains and associated genera.</title>
        <authorList>
            <person name="Sun Z."/>
            <person name="Harris H.M."/>
            <person name="McCann A."/>
            <person name="Guo C."/>
            <person name="Argimon S."/>
            <person name="Zhang W."/>
            <person name="Yang X."/>
            <person name="Jeffery I.B."/>
            <person name="Cooney J.C."/>
            <person name="Kagawa T.F."/>
            <person name="Liu W."/>
            <person name="Song Y."/>
            <person name="Salvetti E."/>
            <person name="Wrobel A."/>
            <person name="Rasinkangas P."/>
            <person name="Parkhill J."/>
            <person name="Rea M.C."/>
            <person name="O'Sullivan O."/>
            <person name="Ritari J."/>
            <person name="Douillard F.P."/>
            <person name="Paul Ross R."/>
            <person name="Yang R."/>
            <person name="Briner A.E."/>
            <person name="Felis G.E."/>
            <person name="de Vos W.M."/>
            <person name="Barrangou R."/>
            <person name="Klaenhammer T.R."/>
            <person name="Caufield P.W."/>
            <person name="Cui Y."/>
            <person name="Zhang H."/>
            <person name="O'Toole P.W."/>
        </authorList>
    </citation>
    <scope>NUCLEOTIDE SEQUENCE [LARGE SCALE GENOMIC DNA]</scope>
    <source>
        <strain evidence="6 7">DSM 15945</strain>
    </source>
</reference>
<evidence type="ECO:0000256" key="2">
    <source>
        <dbReference type="ARBA" id="ARBA00023015"/>
    </source>
</evidence>
<dbReference type="GO" id="GO:0003700">
    <property type="term" value="F:DNA-binding transcription factor activity"/>
    <property type="evidence" value="ECO:0007669"/>
    <property type="project" value="InterPro"/>
</dbReference>
<comment type="similarity">
    <text evidence="1">Belongs to the LysR transcriptional regulatory family.</text>
</comment>
<dbReference type="STRING" id="1423783.FC50_GL001656"/>
<protein>
    <submittedName>
        <fullName evidence="6">Transcription regulator</fullName>
    </submittedName>
</protein>
<dbReference type="SUPFAM" id="SSF53850">
    <property type="entry name" value="Periplasmic binding protein-like II"/>
    <property type="match status" value="1"/>
</dbReference>
<dbReference type="GO" id="GO:0005829">
    <property type="term" value="C:cytosol"/>
    <property type="evidence" value="ECO:0007669"/>
    <property type="project" value="TreeGrafter"/>
</dbReference>
<keyword evidence="7" id="KW-1185">Reference proteome</keyword>
<evidence type="ECO:0000256" key="1">
    <source>
        <dbReference type="ARBA" id="ARBA00009437"/>
    </source>
</evidence>
<keyword evidence="2" id="KW-0805">Transcription regulation</keyword>
<accession>A0A0R1U3D9</accession>
<dbReference type="SUPFAM" id="SSF46785">
    <property type="entry name" value="Winged helix' DNA-binding domain"/>
    <property type="match status" value="1"/>
</dbReference>
<evidence type="ECO:0000313" key="7">
    <source>
        <dbReference type="Proteomes" id="UP000051922"/>
    </source>
</evidence>
<proteinExistence type="inferred from homology"/>
<dbReference type="InterPro" id="IPR036390">
    <property type="entry name" value="WH_DNA-bd_sf"/>
</dbReference>
<dbReference type="Gene3D" id="1.10.10.10">
    <property type="entry name" value="Winged helix-like DNA-binding domain superfamily/Winged helix DNA-binding domain"/>
    <property type="match status" value="1"/>
</dbReference>
<keyword evidence="4" id="KW-0804">Transcription</keyword>
<dbReference type="PRINTS" id="PR00039">
    <property type="entry name" value="HTHLYSR"/>
</dbReference>
<dbReference type="EMBL" id="AZFJ01000052">
    <property type="protein sequence ID" value="KRL85490.1"/>
    <property type="molecule type" value="Genomic_DNA"/>
</dbReference>
<evidence type="ECO:0000256" key="4">
    <source>
        <dbReference type="ARBA" id="ARBA00023163"/>
    </source>
</evidence>
<dbReference type="CDD" id="cd05466">
    <property type="entry name" value="PBP2_LTTR_substrate"/>
    <property type="match status" value="1"/>
</dbReference>
<dbReference type="InterPro" id="IPR036388">
    <property type="entry name" value="WH-like_DNA-bd_sf"/>
</dbReference>
<dbReference type="InterPro" id="IPR005119">
    <property type="entry name" value="LysR_subst-bd"/>
</dbReference>
<keyword evidence="3" id="KW-0238">DNA-binding</keyword>
<evidence type="ECO:0000259" key="5">
    <source>
        <dbReference type="PROSITE" id="PS50931"/>
    </source>
</evidence>
<dbReference type="PROSITE" id="PS50931">
    <property type="entry name" value="HTH_LYSR"/>
    <property type="match status" value="1"/>
</dbReference>
<dbReference type="Pfam" id="PF03466">
    <property type="entry name" value="LysR_substrate"/>
    <property type="match status" value="1"/>
</dbReference>
<dbReference type="InterPro" id="IPR000847">
    <property type="entry name" value="LysR_HTH_N"/>
</dbReference>
<dbReference type="Proteomes" id="UP000051922">
    <property type="component" value="Unassembled WGS sequence"/>
</dbReference>
<name>A0A0R1U3D9_9LACO</name>
<dbReference type="Gene3D" id="3.40.190.290">
    <property type="match status" value="1"/>
</dbReference>
<sequence length="302" mass="33198">MLNKYGDEDMELRVLRYFLAVVDERNISHAAEKLHVSQPTISRQLHDLEDEVGVTLFERGSRTINLTSSGEYFVSQARQIVALADKTVANIQRTQEVSGSIVIGSAEAPMMATVAAAISKLRETAPKVNTNIYSTDADDVHARMKNGLFDFGVVMEPTDKDDYHFINLPGTTGWGVLAQRDSQLGRRASVTVADLRGQQVIMPQQHGSIDVLNDWLGSSEQEFNIVAKYNLLYNAGILVNAGVGIALCLDGIINTTNTDLRFIPLTPRLEGHASLIWRKAGQMSPAATAFLDAMRDILPNNK</sequence>
<feature type="domain" description="HTH lysR-type" evidence="5">
    <location>
        <begin position="10"/>
        <end position="67"/>
    </location>
</feature>
<dbReference type="InterPro" id="IPR050950">
    <property type="entry name" value="HTH-type_LysR_regulators"/>
</dbReference>
<dbReference type="PATRIC" id="fig|1423783.4.peg.1699"/>
<dbReference type="GO" id="GO:0003677">
    <property type="term" value="F:DNA binding"/>
    <property type="evidence" value="ECO:0007669"/>
    <property type="project" value="UniProtKB-KW"/>
</dbReference>
<dbReference type="PANTHER" id="PTHR30419">
    <property type="entry name" value="HTH-TYPE TRANSCRIPTIONAL REGULATOR YBHD"/>
    <property type="match status" value="1"/>
</dbReference>
<gene>
    <name evidence="6" type="ORF">FC50_GL001656</name>
</gene>
<dbReference type="PANTHER" id="PTHR30419:SF8">
    <property type="entry name" value="NITROGEN ASSIMILATION TRANSCRIPTIONAL ACTIVATOR-RELATED"/>
    <property type="match status" value="1"/>
</dbReference>
<dbReference type="AlphaFoldDB" id="A0A0R1U3D9"/>
<comment type="caution">
    <text evidence="6">The sequence shown here is derived from an EMBL/GenBank/DDBJ whole genome shotgun (WGS) entry which is preliminary data.</text>
</comment>